<evidence type="ECO:0000313" key="5">
    <source>
        <dbReference type="Proteomes" id="UP000321362"/>
    </source>
</evidence>
<dbReference type="AlphaFoldDB" id="A0A5B8W5M2"/>
<evidence type="ECO:0000313" key="4">
    <source>
        <dbReference type="EMBL" id="QEC78215.1"/>
    </source>
</evidence>
<dbReference type="InterPro" id="IPR022998">
    <property type="entry name" value="ThiamineP_synth_TenI"/>
</dbReference>
<name>A0A5B8W5M2_9SPHI</name>
<dbReference type="RefSeq" id="WP_147056645.1">
    <property type="nucleotide sequence ID" value="NZ_CP042437.1"/>
</dbReference>
<evidence type="ECO:0000256" key="1">
    <source>
        <dbReference type="ARBA" id="ARBA00004948"/>
    </source>
</evidence>
<evidence type="ECO:0000259" key="3">
    <source>
        <dbReference type="Pfam" id="PF02581"/>
    </source>
</evidence>
<evidence type="ECO:0000256" key="2">
    <source>
        <dbReference type="ARBA" id="ARBA00022977"/>
    </source>
</evidence>
<dbReference type="Gene3D" id="3.20.20.70">
    <property type="entry name" value="Aldolase class I"/>
    <property type="match status" value="1"/>
</dbReference>
<dbReference type="CDD" id="cd00564">
    <property type="entry name" value="TMP_TenI"/>
    <property type="match status" value="1"/>
</dbReference>
<comment type="pathway">
    <text evidence="1">Cofactor biosynthesis; thiamine diphosphate biosynthesis.</text>
</comment>
<reference evidence="4 5" key="1">
    <citation type="journal article" date="2013" name="J. Microbiol.">
        <title>Mucilaginibacter ginsenosidivorax sp. nov., with ginsenoside converting activity isolated from sediment.</title>
        <authorList>
            <person name="Kim J.K."/>
            <person name="Choi T.E."/>
            <person name="Liu Q.M."/>
            <person name="Park H.Y."/>
            <person name="Yi T.H."/>
            <person name="Yoon M.H."/>
            <person name="Kim S.C."/>
            <person name="Im W.T."/>
        </authorList>
    </citation>
    <scope>NUCLEOTIDE SEQUENCE [LARGE SCALE GENOMIC DNA]</scope>
    <source>
        <strain evidence="4 5">KHI28</strain>
    </source>
</reference>
<dbReference type="GO" id="GO:0009228">
    <property type="term" value="P:thiamine biosynthetic process"/>
    <property type="evidence" value="ECO:0007669"/>
    <property type="project" value="UniProtKB-KW"/>
</dbReference>
<dbReference type="Pfam" id="PF02581">
    <property type="entry name" value="TMP-TENI"/>
    <property type="match status" value="1"/>
</dbReference>
<gene>
    <name evidence="4" type="ORF">FSB76_20565</name>
</gene>
<dbReference type="OrthoDB" id="9810880at2"/>
<sequence length="215" mass="23532">MKTRLKITGGIYLVLNPAMELNLLLQKLADALKGGIQVVQIWNNWPAGADKLSLIEHIAGLCRFYRVPLLINQEWQLLQASPFLDGVHFDGIPHYFDTILVNIGKPFLAGITCSGNLDDIAWADEHGLDYVSFCSMFPSSSAGSCTIVMPATVKEAKKMTRMPVFVSGGMTPENIIALKKQAPFDGVAVISGLLSAANPEQKVKQYHQALNYKAD</sequence>
<organism evidence="4 5">
    <name type="scientific">Mucilaginibacter ginsenosidivorax</name>
    <dbReference type="NCBI Taxonomy" id="862126"/>
    <lineage>
        <taxon>Bacteria</taxon>
        <taxon>Pseudomonadati</taxon>
        <taxon>Bacteroidota</taxon>
        <taxon>Sphingobacteriia</taxon>
        <taxon>Sphingobacteriales</taxon>
        <taxon>Sphingobacteriaceae</taxon>
        <taxon>Mucilaginibacter</taxon>
    </lineage>
</organism>
<protein>
    <submittedName>
        <fullName evidence="4">Thiamine phosphate synthase</fullName>
    </submittedName>
</protein>
<dbReference type="InterPro" id="IPR036206">
    <property type="entry name" value="ThiamineP_synth_sf"/>
</dbReference>
<dbReference type="SUPFAM" id="SSF51391">
    <property type="entry name" value="Thiamin phosphate synthase"/>
    <property type="match status" value="1"/>
</dbReference>
<dbReference type="GO" id="GO:0004789">
    <property type="term" value="F:thiamine-phosphate diphosphorylase activity"/>
    <property type="evidence" value="ECO:0007669"/>
    <property type="project" value="TreeGrafter"/>
</dbReference>
<dbReference type="GO" id="GO:0005737">
    <property type="term" value="C:cytoplasm"/>
    <property type="evidence" value="ECO:0007669"/>
    <property type="project" value="TreeGrafter"/>
</dbReference>
<dbReference type="PANTHER" id="PTHR20857">
    <property type="entry name" value="THIAMINE-PHOSPHATE PYROPHOSPHORYLASE"/>
    <property type="match status" value="1"/>
</dbReference>
<dbReference type="KEGG" id="mgk:FSB76_20565"/>
<accession>A0A5B8W5M2</accession>
<feature type="domain" description="Thiamine phosphate synthase/TenI" evidence="3">
    <location>
        <begin position="11"/>
        <end position="193"/>
    </location>
</feature>
<proteinExistence type="predicted"/>
<dbReference type="InterPro" id="IPR013785">
    <property type="entry name" value="Aldolase_TIM"/>
</dbReference>
<dbReference type="Proteomes" id="UP000321362">
    <property type="component" value="Chromosome"/>
</dbReference>
<dbReference type="PANTHER" id="PTHR20857:SF23">
    <property type="entry name" value="THIAMINE BIOSYNTHETIC BIFUNCTIONAL ENZYME"/>
    <property type="match status" value="1"/>
</dbReference>
<keyword evidence="2" id="KW-0784">Thiamine biosynthesis</keyword>
<dbReference type="EMBL" id="CP042437">
    <property type="protein sequence ID" value="QEC78215.1"/>
    <property type="molecule type" value="Genomic_DNA"/>
</dbReference>
<keyword evidence="5" id="KW-1185">Reference proteome</keyword>